<comment type="caution">
    <text evidence="1">The sequence shown here is derived from an EMBL/GenBank/DDBJ whole genome shotgun (WGS) entry which is preliminary data.</text>
</comment>
<dbReference type="InterPro" id="IPR036249">
    <property type="entry name" value="Thioredoxin-like_sf"/>
</dbReference>
<sequence length="89" mass="9745">MRTAPPSVTLLTQADCHFCEHAKDVLERVGAEVPIEVEEIDLTSTEGRALATQHGVLFAPGILLNGEAFGYGRLSERRLLKSLRRLASD</sequence>
<dbReference type="SUPFAM" id="SSF52833">
    <property type="entry name" value="Thioredoxin-like"/>
    <property type="match status" value="1"/>
</dbReference>
<evidence type="ECO:0000313" key="1">
    <source>
        <dbReference type="EMBL" id="GGO84952.1"/>
    </source>
</evidence>
<evidence type="ECO:0008006" key="3">
    <source>
        <dbReference type="Google" id="ProtNLM"/>
    </source>
</evidence>
<accession>A0ABQ2N7U6</accession>
<dbReference type="Pfam" id="PF05768">
    <property type="entry name" value="Glrx-like"/>
    <property type="match status" value="1"/>
</dbReference>
<dbReference type="EMBL" id="BMNI01000001">
    <property type="protein sequence ID" value="GGO84952.1"/>
    <property type="molecule type" value="Genomic_DNA"/>
</dbReference>
<proteinExistence type="predicted"/>
<dbReference type="Gene3D" id="3.40.30.10">
    <property type="entry name" value="Glutaredoxin"/>
    <property type="match status" value="1"/>
</dbReference>
<dbReference type="RefSeq" id="WP_188782281.1">
    <property type="nucleotide sequence ID" value="NZ_BMNI01000001.1"/>
</dbReference>
<protein>
    <recommendedName>
        <fullName evidence="3">Thioredoxin family protein</fullName>
    </recommendedName>
</protein>
<organism evidence="1 2">
    <name type="scientific">Nocardioides phosphati</name>
    <dbReference type="NCBI Taxonomy" id="1867775"/>
    <lineage>
        <taxon>Bacteria</taxon>
        <taxon>Bacillati</taxon>
        <taxon>Actinomycetota</taxon>
        <taxon>Actinomycetes</taxon>
        <taxon>Propionibacteriales</taxon>
        <taxon>Nocardioidaceae</taxon>
        <taxon>Nocardioides</taxon>
    </lineage>
</organism>
<reference evidence="2" key="1">
    <citation type="journal article" date="2019" name="Int. J. Syst. Evol. Microbiol.">
        <title>The Global Catalogue of Microorganisms (GCM) 10K type strain sequencing project: providing services to taxonomists for standard genome sequencing and annotation.</title>
        <authorList>
            <consortium name="The Broad Institute Genomics Platform"/>
            <consortium name="The Broad Institute Genome Sequencing Center for Infectious Disease"/>
            <person name="Wu L."/>
            <person name="Ma J."/>
        </authorList>
    </citation>
    <scope>NUCLEOTIDE SEQUENCE [LARGE SCALE GENOMIC DNA]</scope>
    <source>
        <strain evidence="2">CGMCC 4.7371</strain>
    </source>
</reference>
<dbReference type="InterPro" id="IPR008554">
    <property type="entry name" value="Glutaredoxin-like"/>
</dbReference>
<name>A0ABQ2N7U6_9ACTN</name>
<dbReference type="Proteomes" id="UP000655410">
    <property type="component" value="Unassembled WGS sequence"/>
</dbReference>
<gene>
    <name evidence="1" type="ORF">GCM10011584_03740</name>
</gene>
<keyword evidence="2" id="KW-1185">Reference proteome</keyword>
<evidence type="ECO:0000313" key="2">
    <source>
        <dbReference type="Proteomes" id="UP000655410"/>
    </source>
</evidence>